<organism evidence="1 2">
    <name type="scientific">Prochlorococcus marinus (strain MIT 9312)</name>
    <dbReference type="NCBI Taxonomy" id="74546"/>
    <lineage>
        <taxon>Bacteria</taxon>
        <taxon>Bacillati</taxon>
        <taxon>Cyanobacteriota</taxon>
        <taxon>Cyanophyceae</taxon>
        <taxon>Synechococcales</taxon>
        <taxon>Prochlorococcaceae</taxon>
        <taxon>Prochlorococcus</taxon>
    </lineage>
</organism>
<evidence type="ECO:0000313" key="2">
    <source>
        <dbReference type="Proteomes" id="UP000002715"/>
    </source>
</evidence>
<dbReference type="AlphaFoldDB" id="A7FAG3"/>
<dbReference type="Proteomes" id="UP000002715">
    <property type="component" value="Chromosome"/>
</dbReference>
<dbReference type="KEGG" id="pmi:PMT9312_1861"/>
<name>A7FAG3_PROM9</name>
<dbReference type="EMBL" id="CP000111">
    <property type="protein sequence ID" value="ABS83137.1"/>
    <property type="molecule type" value="Genomic_DNA"/>
</dbReference>
<sequence>MFPKSEYLVNLIFKKFKKYKAKEIFLEKEELNKFISSLLKEY</sequence>
<reference evidence="2" key="1">
    <citation type="submission" date="2005-07" db="EMBL/GenBank/DDBJ databases">
        <title>Complete sequence of Prochlorococcus marinus str. MIT 9312.</title>
        <authorList>
            <consortium name="US DOE Joint Genome Institute"/>
            <person name="Copeland A."/>
            <person name="Lucas S."/>
            <person name="Lapidus A."/>
            <person name="Barry K."/>
            <person name="Detter J.C."/>
            <person name="Glavina T."/>
            <person name="Hammon N."/>
            <person name="Israni S."/>
            <person name="Pitluck S."/>
            <person name="Thiel J."/>
            <person name="Schmutz J."/>
            <person name="Larimer F."/>
            <person name="Land M."/>
            <person name="Kyrpides N."/>
            <person name="Lykidis A."/>
            <person name="Richardson P."/>
        </authorList>
    </citation>
    <scope>NUCLEOTIDE SEQUENCE [LARGE SCALE GENOMIC DNA]</scope>
    <source>
        <strain evidence="2">MIT 9312</strain>
    </source>
</reference>
<accession>A7FAG3</accession>
<evidence type="ECO:0000313" key="1">
    <source>
        <dbReference type="EMBL" id="ABS83137.1"/>
    </source>
</evidence>
<proteinExistence type="predicted"/>
<protein>
    <submittedName>
        <fullName evidence="1">Uncharacterized protein</fullName>
    </submittedName>
</protein>
<dbReference type="HOGENOM" id="CLU_3256281_0_0_3"/>
<gene>
    <name evidence="1" type="ordered locus">PMT9312_1861</name>
</gene>
<dbReference type="STRING" id="74546.PMT9312_1861"/>